<organism evidence="2 3">
    <name type="scientific">Forsythia ovata</name>
    <dbReference type="NCBI Taxonomy" id="205694"/>
    <lineage>
        <taxon>Eukaryota</taxon>
        <taxon>Viridiplantae</taxon>
        <taxon>Streptophyta</taxon>
        <taxon>Embryophyta</taxon>
        <taxon>Tracheophyta</taxon>
        <taxon>Spermatophyta</taxon>
        <taxon>Magnoliopsida</taxon>
        <taxon>eudicotyledons</taxon>
        <taxon>Gunneridae</taxon>
        <taxon>Pentapetalae</taxon>
        <taxon>asterids</taxon>
        <taxon>lamiids</taxon>
        <taxon>Lamiales</taxon>
        <taxon>Oleaceae</taxon>
        <taxon>Forsythieae</taxon>
        <taxon>Forsythia</taxon>
    </lineage>
</organism>
<sequence length="166" mass="18731">MRLVARRSSVVRHAFDTTHLRGFMGQDILANLAMVFIQFAKRLDPTILGKLPPPAAKTTASVHKYWTSAFGKAADNTELTELLKLVEMYTSRSHVLNCELYKLLKMKVDELRSITGGMRMLKHCAQKTKTFGGNSYSPKTRGLVPRIKPGQSRRHVSMLRKRPSCS</sequence>
<protein>
    <submittedName>
        <fullName evidence="2">Uncharacterized protein</fullName>
    </submittedName>
</protein>
<feature type="region of interest" description="Disordered" evidence="1">
    <location>
        <begin position="131"/>
        <end position="166"/>
    </location>
</feature>
<comment type="caution">
    <text evidence="2">The sequence shown here is derived from an EMBL/GenBank/DDBJ whole genome shotgun (WGS) entry which is preliminary data.</text>
</comment>
<feature type="compositionally biased region" description="Basic residues" evidence="1">
    <location>
        <begin position="151"/>
        <end position="166"/>
    </location>
</feature>
<name>A0ABD1RMI9_9LAMI</name>
<dbReference type="Proteomes" id="UP001604277">
    <property type="component" value="Unassembled WGS sequence"/>
</dbReference>
<gene>
    <name evidence="2" type="ORF">Fot_42912</name>
</gene>
<evidence type="ECO:0000313" key="2">
    <source>
        <dbReference type="EMBL" id="KAL2489620.1"/>
    </source>
</evidence>
<accession>A0ABD1RMI9</accession>
<evidence type="ECO:0000313" key="3">
    <source>
        <dbReference type="Proteomes" id="UP001604277"/>
    </source>
</evidence>
<dbReference type="AlphaFoldDB" id="A0ABD1RMI9"/>
<keyword evidence="3" id="KW-1185">Reference proteome</keyword>
<reference evidence="3" key="1">
    <citation type="submission" date="2024-07" db="EMBL/GenBank/DDBJ databases">
        <title>Two chromosome-level genome assemblies of Korean endemic species Abeliophyllum distichum and Forsythia ovata (Oleaceae).</title>
        <authorList>
            <person name="Jang H."/>
        </authorList>
    </citation>
    <scope>NUCLEOTIDE SEQUENCE [LARGE SCALE GENOMIC DNA]</scope>
</reference>
<dbReference type="EMBL" id="JBFOLJ010000012">
    <property type="protein sequence ID" value="KAL2489620.1"/>
    <property type="molecule type" value="Genomic_DNA"/>
</dbReference>
<proteinExistence type="predicted"/>
<evidence type="ECO:0000256" key="1">
    <source>
        <dbReference type="SAM" id="MobiDB-lite"/>
    </source>
</evidence>